<proteinExistence type="predicted"/>
<reference evidence="2 3" key="1">
    <citation type="submission" date="2020-08" db="EMBL/GenBank/DDBJ databases">
        <title>Genemic of Streptomyces polyaspartic.</title>
        <authorList>
            <person name="Liu W."/>
        </authorList>
    </citation>
    <scope>NUCLEOTIDE SEQUENCE [LARGE SCALE GENOMIC DNA]</scope>
    <source>
        <strain evidence="2 3">TRM66268-LWL</strain>
    </source>
</reference>
<accession>A0ABR7SAH2</accession>
<protein>
    <submittedName>
        <fullName evidence="2">Uncharacterized protein</fullName>
    </submittedName>
</protein>
<name>A0ABR7SAH2_9ACTN</name>
<evidence type="ECO:0000313" key="3">
    <source>
        <dbReference type="Proteomes" id="UP000642284"/>
    </source>
</evidence>
<evidence type="ECO:0000256" key="1">
    <source>
        <dbReference type="SAM" id="SignalP"/>
    </source>
</evidence>
<feature type="signal peptide" evidence="1">
    <location>
        <begin position="1"/>
        <end position="24"/>
    </location>
</feature>
<gene>
    <name evidence="2" type="ORF">H9Y04_02750</name>
</gene>
<dbReference type="EMBL" id="JACTVJ010000002">
    <property type="protein sequence ID" value="MBC9711491.1"/>
    <property type="molecule type" value="Genomic_DNA"/>
</dbReference>
<keyword evidence="3" id="KW-1185">Reference proteome</keyword>
<dbReference type="RefSeq" id="WP_187812012.1">
    <property type="nucleotide sequence ID" value="NZ_JACTVJ010000002.1"/>
</dbReference>
<feature type="chain" id="PRO_5047170059" evidence="1">
    <location>
        <begin position="25"/>
        <end position="198"/>
    </location>
</feature>
<dbReference type="Proteomes" id="UP000642284">
    <property type="component" value="Unassembled WGS sequence"/>
</dbReference>
<comment type="caution">
    <text evidence="2">The sequence shown here is derived from an EMBL/GenBank/DDBJ whole genome shotgun (WGS) entry which is preliminary data.</text>
</comment>
<keyword evidence="1" id="KW-0732">Signal</keyword>
<sequence>MRGLRRRTAGLPAAAALVGLLTAAAPPGPPAPAVRAAGAPAPAEVRCAGGVAGLSLQPGLSVVGDRQQSWSGSGLSTGCRTTTPGAQIFSVTAGFQGSGKGSCIPAFGIPNGAMHGTLTWDGIGLPDAQSYFVGTVKLTWTGVVFSGLITQGAFTGGQVHATASWDVSGNIATAVTGCLAGGYTNITGTWDTLAVSAP</sequence>
<evidence type="ECO:0000313" key="2">
    <source>
        <dbReference type="EMBL" id="MBC9711491.1"/>
    </source>
</evidence>
<organism evidence="2 3">
    <name type="scientific">Streptomyces polyasparticus</name>
    <dbReference type="NCBI Taxonomy" id="2767826"/>
    <lineage>
        <taxon>Bacteria</taxon>
        <taxon>Bacillati</taxon>
        <taxon>Actinomycetota</taxon>
        <taxon>Actinomycetes</taxon>
        <taxon>Kitasatosporales</taxon>
        <taxon>Streptomycetaceae</taxon>
        <taxon>Streptomyces</taxon>
    </lineage>
</organism>